<reference evidence="1 2" key="1">
    <citation type="submission" date="2024-09" db="EMBL/GenBank/DDBJ databases">
        <authorList>
            <person name="Sun Q."/>
            <person name="Mori K."/>
        </authorList>
    </citation>
    <scope>NUCLEOTIDE SEQUENCE [LARGE SCALE GENOMIC DNA]</scope>
    <source>
        <strain evidence="1 2">JCM 3323</strain>
    </source>
</reference>
<gene>
    <name evidence="1" type="ORF">ACFFRN_13855</name>
</gene>
<dbReference type="Proteomes" id="UP001589646">
    <property type="component" value="Unassembled WGS sequence"/>
</dbReference>
<comment type="caution">
    <text evidence="1">The sequence shown here is derived from an EMBL/GenBank/DDBJ whole genome shotgun (WGS) entry which is preliminary data.</text>
</comment>
<name>A0ABV5PXB8_9ACTN</name>
<keyword evidence="2" id="KW-1185">Reference proteome</keyword>
<organism evidence="1 2">
    <name type="scientific">Nonomuraea roseola</name>
    <dbReference type="NCBI Taxonomy" id="46179"/>
    <lineage>
        <taxon>Bacteria</taxon>
        <taxon>Bacillati</taxon>
        <taxon>Actinomycetota</taxon>
        <taxon>Actinomycetes</taxon>
        <taxon>Streptosporangiales</taxon>
        <taxon>Streptosporangiaceae</taxon>
        <taxon>Nonomuraea</taxon>
    </lineage>
</organism>
<protein>
    <submittedName>
        <fullName evidence="1">Uncharacterized protein</fullName>
    </submittedName>
</protein>
<proteinExistence type="predicted"/>
<evidence type="ECO:0000313" key="1">
    <source>
        <dbReference type="EMBL" id="MFB9527699.1"/>
    </source>
</evidence>
<dbReference type="RefSeq" id="WP_346127016.1">
    <property type="nucleotide sequence ID" value="NZ_BAAAXC010000015.1"/>
</dbReference>
<accession>A0ABV5PXB8</accession>
<evidence type="ECO:0000313" key="2">
    <source>
        <dbReference type="Proteomes" id="UP001589646"/>
    </source>
</evidence>
<sequence>MASFTFVLEPFEVRVGSRTYHRFGLRGEVGPFGRAEVEYPVARDDDTNLFAAEVRGEHLPTARLTGRAYSYMPSLGGARVDIEGRQVILRRRWWALTRGGRALRLDHEGARYTYIAVGSGRDFELRRADTRVLLRRRGWAWGRVPVEGQASGPVNAVDMALAVLLEGVDTRNLTLSRALRWGPYRLMYALV</sequence>
<dbReference type="EMBL" id="JBHMCE010000004">
    <property type="protein sequence ID" value="MFB9527699.1"/>
    <property type="molecule type" value="Genomic_DNA"/>
</dbReference>